<dbReference type="AlphaFoldDB" id="A0A5C3FEZ0"/>
<evidence type="ECO:0000313" key="3">
    <source>
        <dbReference type="Proteomes" id="UP000325008"/>
    </source>
</evidence>
<organism evidence="2 3">
    <name type="scientific">Pseudozyma antarctica</name>
    <name type="common">Yeast</name>
    <name type="synonym">Candida antarctica</name>
    <dbReference type="NCBI Taxonomy" id="84753"/>
    <lineage>
        <taxon>Eukaryota</taxon>
        <taxon>Fungi</taxon>
        <taxon>Dikarya</taxon>
        <taxon>Basidiomycota</taxon>
        <taxon>Ustilaginomycotina</taxon>
        <taxon>Ustilaginomycetes</taxon>
        <taxon>Ustilaginales</taxon>
        <taxon>Ustilaginaceae</taxon>
        <taxon>Moesziomyces</taxon>
    </lineage>
</organism>
<proteinExistence type="predicted"/>
<protein>
    <submittedName>
        <fullName evidence="2">Uncharacterized protein</fullName>
    </submittedName>
</protein>
<feature type="compositionally biased region" description="Polar residues" evidence="1">
    <location>
        <begin position="146"/>
        <end position="166"/>
    </location>
</feature>
<feature type="compositionally biased region" description="Polar residues" evidence="1">
    <location>
        <begin position="114"/>
        <end position="125"/>
    </location>
</feature>
<comment type="caution">
    <text evidence="2">The sequence shown here is derived from an EMBL/GenBank/DDBJ whole genome shotgun (WGS) entry which is preliminary data.</text>
</comment>
<evidence type="ECO:0000313" key="2">
    <source>
        <dbReference type="EMBL" id="SPO42992.1"/>
    </source>
</evidence>
<dbReference type="OrthoDB" id="2554557at2759"/>
<feature type="compositionally biased region" description="Low complexity" evidence="1">
    <location>
        <begin position="23"/>
        <end position="34"/>
    </location>
</feature>
<gene>
    <name evidence="2" type="ORF">PSANT_00676</name>
</gene>
<dbReference type="RefSeq" id="XP_014659743.1">
    <property type="nucleotide sequence ID" value="XM_014804257.1"/>
</dbReference>
<evidence type="ECO:0000256" key="1">
    <source>
        <dbReference type="SAM" id="MobiDB-lite"/>
    </source>
</evidence>
<accession>A0A5C3FEZ0</accession>
<sequence length="378" mass="40037">MTSIFASKALGRRRGSAQTGELSDSSASSRNHSISSRDRSTSLASSQMDDWSDGFTGIVDLDRQMRQLAMAEQGHASLCGSSDLDVYEPYSPSSWWGENEQRRRKSSSDARLASGSQSSLSTRSIPPSPLSPAHTTASTSTAATSRFSNDSRTHSSLLAKRQSSGAVDSFDGAHSPLRLAPLPASPSAFGNYRLTDSAPARASGVFDSPSWSGGEEKDPLTPLALSARQLAPVTPGTAAAATWTDPTAPGYFPAGLVARSKKSRSLRKKTTRAPLPRLVSGEVVSSPTAESEYALDEAAAPRGEDEGVAGLGFVIPSSQPHAPSGTHALRRSAQSLALSLRFKMLRAKRRVRRTGLEAAELFTPQSSRRSSLDTTPAF</sequence>
<keyword evidence="3" id="KW-1185">Reference proteome</keyword>
<feature type="region of interest" description="Disordered" evidence="1">
    <location>
        <begin position="92"/>
        <end position="170"/>
    </location>
</feature>
<name>A0A5C3FEZ0_PSEA2</name>
<reference evidence="2" key="1">
    <citation type="submission" date="2018-03" db="EMBL/GenBank/DDBJ databases">
        <authorList>
            <person name="Guldener U."/>
        </authorList>
    </citation>
    <scope>NUCLEOTIDE SEQUENCE [LARGE SCALE GENOMIC DNA]</scope>
    <source>
        <strain evidence="2">ATCC34888</strain>
    </source>
</reference>
<feature type="compositionally biased region" description="Low complexity" evidence="1">
    <location>
        <begin position="131"/>
        <end position="145"/>
    </location>
</feature>
<dbReference type="EMBL" id="OOIQ01000001">
    <property type="protein sequence ID" value="SPO42992.1"/>
    <property type="molecule type" value="Genomic_DNA"/>
</dbReference>
<feature type="region of interest" description="Disordered" evidence="1">
    <location>
        <begin position="1"/>
        <end position="55"/>
    </location>
</feature>
<dbReference type="Proteomes" id="UP000325008">
    <property type="component" value="Unassembled WGS sequence"/>
</dbReference>